<organism evidence="2 3">
    <name type="scientific">Streptomyces durocortorensis</name>
    <dbReference type="NCBI Taxonomy" id="2811104"/>
    <lineage>
        <taxon>Bacteria</taxon>
        <taxon>Bacillati</taxon>
        <taxon>Actinomycetota</taxon>
        <taxon>Actinomycetes</taxon>
        <taxon>Kitasatosporales</taxon>
        <taxon>Streptomycetaceae</taxon>
        <taxon>Streptomyces</taxon>
    </lineage>
</organism>
<protein>
    <submittedName>
        <fullName evidence="2">Condensation domain-containing protein</fullName>
    </submittedName>
</protein>
<feature type="domain" description="Condensation" evidence="1">
    <location>
        <begin position="25"/>
        <end position="310"/>
    </location>
</feature>
<evidence type="ECO:0000313" key="2">
    <source>
        <dbReference type="EMBL" id="WNF30703.1"/>
    </source>
</evidence>
<accession>A0ABY9W3Z0</accession>
<evidence type="ECO:0000313" key="3">
    <source>
        <dbReference type="Proteomes" id="UP001303236"/>
    </source>
</evidence>
<dbReference type="InterPro" id="IPR023213">
    <property type="entry name" value="CAT-like_dom_sf"/>
</dbReference>
<dbReference type="Gene3D" id="3.30.559.10">
    <property type="entry name" value="Chloramphenicol acetyltransferase-like domain"/>
    <property type="match status" value="1"/>
</dbReference>
<dbReference type="Gene3D" id="3.30.559.30">
    <property type="entry name" value="Nonribosomal peptide synthetase, condensation domain"/>
    <property type="match status" value="1"/>
</dbReference>
<dbReference type="PANTHER" id="PTHR45527:SF1">
    <property type="entry name" value="FATTY ACID SYNTHASE"/>
    <property type="match status" value="1"/>
</dbReference>
<reference evidence="2 3" key="1">
    <citation type="submission" date="2023-09" db="EMBL/GenBank/DDBJ databases">
        <title>Genome completion map analysis of the actinomycetes C11-1.</title>
        <authorList>
            <person name="Qin P."/>
            <person name="Guan P."/>
        </authorList>
    </citation>
    <scope>NUCLEOTIDE SEQUENCE [LARGE SCALE GENOMIC DNA]</scope>
    <source>
        <strain evidence="2 3">C11-1</strain>
    </source>
</reference>
<gene>
    <name evidence="2" type="ORF">RI138_29915</name>
</gene>
<proteinExistence type="predicted"/>
<sequence>MSSHDTGTVEAGTLSVPFSGLRSGSAPMSWGQQAIWKSISWLDEEAHYFNLARVVALPDGTATDGVITALGQLIVRHEALRSTFANGADGPVQTVYGDGSATVTVHASPPDAPGPPDETDAQAFADRLAASPFRNGEEFGMRYALLTHAGEPVWLVMVVSHQATDFWGVRVLEDELARLLRGESLGPVEWQPLDQARHQQEGEGARRGRAALEHWERTLSTAPASHFDFTPPQDGASEDDPERFVRLRLDSVAGAVAAQRLADRCRVSTSTVLLTAAAVTLAAYTGHDRAVLLLIAGNRNEPRLQSMVGAQTENALFVLAHGEGSFEDALRGGFLTTMSAYRYGEYDPAAMDEVHERVGRARGRKLDLSAFFNDVRMRDRWDTLPDTGDDPDALLALRERSEVDFIGSWARQDAKYFVHTPYSADSLQLFLMADTHYLPVPVIEGLLRAMETLLVESVHGKVTPAEALSGLTLPKRERTPDTRA</sequence>
<evidence type="ECO:0000259" key="1">
    <source>
        <dbReference type="Pfam" id="PF00668"/>
    </source>
</evidence>
<dbReference type="InterPro" id="IPR001242">
    <property type="entry name" value="Condensation_dom"/>
</dbReference>
<dbReference type="SUPFAM" id="SSF52777">
    <property type="entry name" value="CoA-dependent acyltransferases"/>
    <property type="match status" value="2"/>
</dbReference>
<name>A0ABY9W3Z0_9ACTN</name>
<dbReference type="Proteomes" id="UP001303236">
    <property type="component" value="Chromosome"/>
</dbReference>
<dbReference type="EMBL" id="CP134500">
    <property type="protein sequence ID" value="WNF30703.1"/>
    <property type="molecule type" value="Genomic_DNA"/>
</dbReference>
<dbReference type="Pfam" id="PF00668">
    <property type="entry name" value="Condensation"/>
    <property type="match status" value="1"/>
</dbReference>
<keyword evidence="3" id="KW-1185">Reference proteome</keyword>
<dbReference type="PANTHER" id="PTHR45527">
    <property type="entry name" value="NONRIBOSOMAL PEPTIDE SYNTHETASE"/>
    <property type="match status" value="1"/>
</dbReference>